<dbReference type="EMBL" id="NHYD01003827">
    <property type="protein sequence ID" value="PPQ72263.1"/>
    <property type="molecule type" value="Genomic_DNA"/>
</dbReference>
<dbReference type="AlphaFoldDB" id="A0A409W1D0"/>
<protein>
    <recommendedName>
        <fullName evidence="2">Nephrocystin 3-like N-terminal domain-containing protein</fullName>
    </recommendedName>
</protein>
<sequence length="494" mass="55552">MSLMLRLVLRTYAVISGRGFVNPHKYRRKPTFTVELTLDNETKYTNAEQSEDQVILWDSGFVFSAGIASFLKIRVYCKHRHSVKDHAVGEASFEVLSAERNKDIEIGLCSPDGSTSQKTSVQGFLKLHLKVVLSTKFNIQHNGNTEIDLRTANYLKQMELIIGPISSHNLRQLPPAWIRLFNSLNTFSSLARWTQRLKLPSELSHLQSRQVVLVDQIKRDEKIDNLGGIMNDLYTYVIDACAVRKIISFEKTLQRLLTQTAECAYFIIDYQRISAFSQRAVINLVSNADTMISNFEAVFGELKIALILGSSLQTTLVSYRILQTVEHIENLIRIDRLPILEDVGWDSEKICFRGTRENTINSIIRWASGNLVDTASSSRVCILSGPIASGKSTIAHTISKMFHEQSRLGAAIFLHDQVADANSKRISSSIVHQLAGYDTSLHSRIAAKIKADQSLTWADARRQFHALVVETTYEADSKLLMIGPVLIVIDGLDR</sequence>
<comment type="caution">
    <text evidence="3">The sequence shown here is derived from an EMBL/GenBank/DDBJ whole genome shotgun (WGS) entry which is preliminary data.</text>
</comment>
<name>A0A409W1D0_PSICY</name>
<dbReference type="Proteomes" id="UP000283269">
    <property type="component" value="Unassembled WGS sequence"/>
</dbReference>
<organism evidence="3 4">
    <name type="scientific">Psilocybe cyanescens</name>
    <dbReference type="NCBI Taxonomy" id="93625"/>
    <lineage>
        <taxon>Eukaryota</taxon>
        <taxon>Fungi</taxon>
        <taxon>Dikarya</taxon>
        <taxon>Basidiomycota</taxon>
        <taxon>Agaricomycotina</taxon>
        <taxon>Agaricomycetes</taxon>
        <taxon>Agaricomycetidae</taxon>
        <taxon>Agaricales</taxon>
        <taxon>Agaricineae</taxon>
        <taxon>Strophariaceae</taxon>
        <taxon>Psilocybe</taxon>
    </lineage>
</organism>
<dbReference type="STRING" id="93625.A0A409W1D0"/>
<feature type="non-terminal residue" evidence="3">
    <location>
        <position position="494"/>
    </location>
</feature>
<evidence type="ECO:0000313" key="3">
    <source>
        <dbReference type="EMBL" id="PPQ72263.1"/>
    </source>
</evidence>
<dbReference type="InterPro" id="IPR056884">
    <property type="entry name" value="NPHP3-like_N"/>
</dbReference>
<feature type="domain" description="Nephrocystin 3-like N-terminal" evidence="2">
    <location>
        <begin position="373"/>
        <end position="493"/>
    </location>
</feature>
<accession>A0A409W1D0</accession>
<evidence type="ECO:0000256" key="1">
    <source>
        <dbReference type="ARBA" id="ARBA00022737"/>
    </source>
</evidence>
<reference evidence="3 4" key="1">
    <citation type="journal article" date="2018" name="Evol. Lett.">
        <title>Horizontal gene cluster transfer increased hallucinogenic mushroom diversity.</title>
        <authorList>
            <person name="Reynolds H.T."/>
            <person name="Vijayakumar V."/>
            <person name="Gluck-Thaler E."/>
            <person name="Korotkin H.B."/>
            <person name="Matheny P.B."/>
            <person name="Slot J.C."/>
        </authorList>
    </citation>
    <scope>NUCLEOTIDE SEQUENCE [LARGE SCALE GENOMIC DNA]</scope>
    <source>
        <strain evidence="3 4">2631</strain>
    </source>
</reference>
<evidence type="ECO:0000259" key="2">
    <source>
        <dbReference type="Pfam" id="PF24883"/>
    </source>
</evidence>
<dbReference type="InterPro" id="IPR027417">
    <property type="entry name" value="P-loop_NTPase"/>
</dbReference>
<proteinExistence type="predicted"/>
<gene>
    <name evidence="3" type="ORF">CVT25_000213</name>
</gene>
<dbReference type="Gene3D" id="3.40.50.300">
    <property type="entry name" value="P-loop containing nucleotide triphosphate hydrolases"/>
    <property type="match status" value="1"/>
</dbReference>
<dbReference type="OrthoDB" id="163438at2759"/>
<keyword evidence="1" id="KW-0677">Repeat</keyword>
<evidence type="ECO:0000313" key="4">
    <source>
        <dbReference type="Proteomes" id="UP000283269"/>
    </source>
</evidence>
<dbReference type="InParanoid" id="A0A409W1D0"/>
<dbReference type="Pfam" id="PF24883">
    <property type="entry name" value="NPHP3_N"/>
    <property type="match status" value="1"/>
</dbReference>
<keyword evidence="4" id="KW-1185">Reference proteome</keyword>